<dbReference type="AlphaFoldDB" id="A0A835N8C4"/>
<reference evidence="2 3" key="1">
    <citation type="submission" date="2020-10" db="EMBL/GenBank/DDBJ databases">
        <title>Plant Genome Project.</title>
        <authorList>
            <person name="Zhang R.-G."/>
        </authorList>
    </citation>
    <scope>NUCLEOTIDE SEQUENCE [LARGE SCALE GENOMIC DNA]</scope>
    <source>
        <strain evidence="2">FAFU-HL-1</strain>
        <tissue evidence="2">Leaf</tissue>
    </source>
</reference>
<dbReference type="Proteomes" id="UP000657918">
    <property type="component" value="Unassembled WGS sequence"/>
</dbReference>
<evidence type="ECO:0000313" key="3">
    <source>
        <dbReference type="Proteomes" id="UP000657918"/>
    </source>
</evidence>
<dbReference type="InterPro" id="IPR052091">
    <property type="entry name" value="Beta-ala_Activ/Resist"/>
</dbReference>
<accession>A0A835N8C4</accession>
<proteinExistence type="predicted"/>
<dbReference type="InterPro" id="IPR042099">
    <property type="entry name" value="ANL_N_sf"/>
</dbReference>
<comment type="caution">
    <text evidence="2">The sequence shown here is derived from an EMBL/GenBank/DDBJ whole genome shotgun (WGS) entry which is preliminary data.</text>
</comment>
<protein>
    <submittedName>
        <fullName evidence="2">Uncharacterized protein</fullName>
    </submittedName>
</protein>
<organism evidence="2 3">
    <name type="scientific">Salix dunnii</name>
    <dbReference type="NCBI Taxonomy" id="1413687"/>
    <lineage>
        <taxon>Eukaryota</taxon>
        <taxon>Viridiplantae</taxon>
        <taxon>Streptophyta</taxon>
        <taxon>Embryophyta</taxon>
        <taxon>Tracheophyta</taxon>
        <taxon>Spermatophyta</taxon>
        <taxon>Magnoliopsida</taxon>
        <taxon>eudicotyledons</taxon>
        <taxon>Gunneridae</taxon>
        <taxon>Pentapetalae</taxon>
        <taxon>rosids</taxon>
        <taxon>fabids</taxon>
        <taxon>Malpighiales</taxon>
        <taxon>Salicaceae</taxon>
        <taxon>Saliceae</taxon>
        <taxon>Salix</taxon>
    </lineage>
</organism>
<dbReference type="PANTHER" id="PTHR44394:SF1">
    <property type="entry name" value="BETA-ALANINE-ACTIVATING ENZYME"/>
    <property type="match status" value="1"/>
</dbReference>
<feature type="region of interest" description="Disordered" evidence="1">
    <location>
        <begin position="58"/>
        <end position="82"/>
    </location>
</feature>
<dbReference type="SUPFAM" id="SSF56801">
    <property type="entry name" value="Acetyl-CoA synthetase-like"/>
    <property type="match status" value="1"/>
</dbReference>
<dbReference type="PANTHER" id="PTHR44394">
    <property type="entry name" value="BETA-ALANINE-ACTIVATING ENZYME"/>
    <property type="match status" value="1"/>
</dbReference>
<dbReference type="Gene3D" id="3.40.50.12780">
    <property type="entry name" value="N-terminal domain of ligase-like"/>
    <property type="match status" value="1"/>
</dbReference>
<keyword evidence="3" id="KW-1185">Reference proteome</keyword>
<dbReference type="OrthoDB" id="408177at2759"/>
<evidence type="ECO:0000256" key="1">
    <source>
        <dbReference type="SAM" id="MobiDB-lite"/>
    </source>
</evidence>
<dbReference type="EMBL" id="JADGMS010000002">
    <property type="protein sequence ID" value="KAF9688030.1"/>
    <property type="molecule type" value="Genomic_DNA"/>
</dbReference>
<sequence>MEHDHHLLLLVGHIRISRELITSTATPPFYEGDHCFTFASMLISIDSLSSRLRSILDGADDPHLSKPQSPPGDDNPSKNQAEAASAYNPKIVGIYMPPSMEYIISIFSILRCGEAFLPIDHRGQEIEYYQSLLQPMWPLSLLLDPRLE</sequence>
<gene>
    <name evidence="2" type="ORF">SADUNF_Sadunf02G0154600</name>
</gene>
<name>A0A835N8C4_9ROSI</name>
<dbReference type="GO" id="GO:0043041">
    <property type="term" value="P:amino acid activation for nonribosomal peptide biosynthetic process"/>
    <property type="evidence" value="ECO:0007669"/>
    <property type="project" value="TreeGrafter"/>
</dbReference>
<evidence type="ECO:0000313" key="2">
    <source>
        <dbReference type="EMBL" id="KAF9688030.1"/>
    </source>
</evidence>